<evidence type="ECO:0000256" key="1">
    <source>
        <dbReference type="ARBA" id="ARBA00004141"/>
    </source>
</evidence>
<evidence type="ECO:0000256" key="4">
    <source>
        <dbReference type="ARBA" id="ARBA00022692"/>
    </source>
</evidence>
<feature type="transmembrane region" description="Helical" evidence="7">
    <location>
        <begin position="37"/>
        <end position="57"/>
    </location>
</feature>
<feature type="transmembrane region" description="Helical" evidence="7">
    <location>
        <begin position="250"/>
        <end position="271"/>
    </location>
</feature>
<feature type="transmembrane region" description="Helical" evidence="7">
    <location>
        <begin position="128"/>
        <end position="152"/>
    </location>
</feature>
<dbReference type="PANTHER" id="PTHR36838:SF3">
    <property type="entry name" value="TRANSPORTER AUXIN EFFLUX CARRIER EC FAMILY"/>
    <property type="match status" value="1"/>
</dbReference>
<evidence type="ECO:0000256" key="3">
    <source>
        <dbReference type="ARBA" id="ARBA00022475"/>
    </source>
</evidence>
<evidence type="ECO:0000256" key="5">
    <source>
        <dbReference type="ARBA" id="ARBA00022989"/>
    </source>
</evidence>
<dbReference type="AlphaFoldDB" id="A0A9Q0LCG1"/>
<organism evidence="8 9">
    <name type="scientific">Anaeramoeba ignava</name>
    <name type="common">Anaerobic marine amoeba</name>
    <dbReference type="NCBI Taxonomy" id="1746090"/>
    <lineage>
        <taxon>Eukaryota</taxon>
        <taxon>Metamonada</taxon>
        <taxon>Anaeramoebidae</taxon>
        <taxon>Anaeramoeba</taxon>
    </lineage>
</organism>
<feature type="transmembrane region" description="Helical" evidence="7">
    <location>
        <begin position="69"/>
        <end position="90"/>
    </location>
</feature>
<name>A0A9Q0LCG1_ANAIG</name>
<dbReference type="GO" id="GO:0016020">
    <property type="term" value="C:membrane"/>
    <property type="evidence" value="ECO:0007669"/>
    <property type="project" value="UniProtKB-SubCell"/>
</dbReference>
<dbReference type="OrthoDB" id="2133778at2759"/>
<dbReference type="PANTHER" id="PTHR36838">
    <property type="entry name" value="AUXIN EFFLUX CARRIER FAMILY PROTEIN"/>
    <property type="match status" value="1"/>
</dbReference>
<dbReference type="Pfam" id="PF03547">
    <property type="entry name" value="Mem_trans"/>
    <property type="match status" value="1"/>
</dbReference>
<dbReference type="InterPro" id="IPR004776">
    <property type="entry name" value="Mem_transp_PIN-like"/>
</dbReference>
<comment type="caution">
    <text evidence="8">The sequence shown here is derived from an EMBL/GenBank/DDBJ whole genome shotgun (WGS) entry which is preliminary data.</text>
</comment>
<keyword evidence="2" id="KW-0813">Transport</keyword>
<feature type="transmembrane region" description="Helical" evidence="7">
    <location>
        <begin position="312"/>
        <end position="331"/>
    </location>
</feature>
<protein>
    <submittedName>
        <fullName evidence="8">Auxin efflux carrier component 1b-related</fullName>
    </submittedName>
</protein>
<dbReference type="OMA" id="NMYACLI"/>
<dbReference type="GO" id="GO:0055085">
    <property type="term" value="P:transmembrane transport"/>
    <property type="evidence" value="ECO:0007669"/>
    <property type="project" value="InterPro"/>
</dbReference>
<gene>
    <name evidence="8" type="ORF">M0811_10850</name>
</gene>
<dbReference type="EMBL" id="JAPDFW010000094">
    <property type="protein sequence ID" value="KAJ5070581.1"/>
    <property type="molecule type" value="Genomic_DNA"/>
</dbReference>
<feature type="transmembrane region" description="Helical" evidence="7">
    <location>
        <begin position="102"/>
        <end position="122"/>
    </location>
</feature>
<evidence type="ECO:0000313" key="9">
    <source>
        <dbReference type="Proteomes" id="UP001149090"/>
    </source>
</evidence>
<evidence type="ECO:0000256" key="2">
    <source>
        <dbReference type="ARBA" id="ARBA00022448"/>
    </source>
</evidence>
<feature type="transmembrane region" description="Helical" evidence="7">
    <location>
        <begin position="6"/>
        <end position="25"/>
    </location>
</feature>
<accession>A0A9Q0LCG1</accession>
<keyword evidence="6 7" id="KW-0472">Membrane</keyword>
<keyword evidence="4 7" id="KW-0812">Transmembrane</keyword>
<feature type="transmembrane region" description="Helical" evidence="7">
    <location>
        <begin position="283"/>
        <end position="306"/>
    </location>
</feature>
<proteinExistence type="predicted"/>
<keyword evidence="3" id="KW-1003">Cell membrane</keyword>
<comment type="subcellular location">
    <subcellularLocation>
        <location evidence="1">Membrane</location>
        <topology evidence="1">Multi-pass membrane protein</topology>
    </subcellularLocation>
</comment>
<feature type="transmembrane region" description="Helical" evidence="7">
    <location>
        <begin position="343"/>
        <end position="362"/>
    </location>
</feature>
<reference evidence="8" key="1">
    <citation type="submission" date="2022-10" db="EMBL/GenBank/DDBJ databases">
        <title>Novel sulphate-reducing endosymbionts in the free-living metamonad Anaeramoeba.</title>
        <authorList>
            <person name="Jerlstrom-Hultqvist J."/>
            <person name="Cepicka I."/>
            <person name="Gallot-Lavallee L."/>
            <person name="Salas-Leiva D."/>
            <person name="Curtis B.A."/>
            <person name="Zahonova K."/>
            <person name="Pipaliya S."/>
            <person name="Dacks J."/>
            <person name="Roger A.J."/>
        </authorList>
    </citation>
    <scope>NUCLEOTIDE SEQUENCE</scope>
    <source>
        <strain evidence="8">BMAN</strain>
    </source>
</reference>
<feature type="transmembrane region" description="Helical" evidence="7">
    <location>
        <begin position="213"/>
        <end position="238"/>
    </location>
</feature>
<sequence length="370" mass="42692">MSNIYLDLVEVGISILSVIFLGFLCGKLKIIPTQFSLIYNSLVFQFGLSALLFQTIAKFDFDKIEWKFFLSYLVFIFIACTIVVLGAMLIEGRSITSVMSNLILITFTNNIVFGFPIFDSLYGKESRIYPTLANLAGCLTQLPFCIVLFEILDMKRKYRKEIVPISDSNLEEVSLTKNQQNFVKKDQWIEIDFSEDNFTEKANQRKRFSKKRLLFILIKKSFINPLMISTLLGLLYSILRIPLPKLIDRVLETTSSLVFPLALVSIGLFISQKKETKFSWKSVILYYLMKAFLYPSISMLTVFILNFKGERAQMMIIISSLPLSLLTYVLSRQYGLKESIISIEMVAQVLLMIPVFMFWITMTRQSNQFK</sequence>
<evidence type="ECO:0000313" key="8">
    <source>
        <dbReference type="EMBL" id="KAJ5070581.1"/>
    </source>
</evidence>
<evidence type="ECO:0000256" key="6">
    <source>
        <dbReference type="ARBA" id="ARBA00023136"/>
    </source>
</evidence>
<keyword evidence="9" id="KW-1185">Reference proteome</keyword>
<dbReference type="Proteomes" id="UP001149090">
    <property type="component" value="Unassembled WGS sequence"/>
</dbReference>
<evidence type="ECO:0000256" key="7">
    <source>
        <dbReference type="SAM" id="Phobius"/>
    </source>
</evidence>
<keyword evidence="5 7" id="KW-1133">Transmembrane helix</keyword>